<feature type="domain" description="H repeat-associated protein N-terminal" evidence="2">
    <location>
        <begin position="8"/>
        <end position="90"/>
    </location>
</feature>
<dbReference type="InterPro" id="IPR047647">
    <property type="entry name" value="ISAs1_transpos"/>
</dbReference>
<feature type="domain" description="Transposase IS4-like" evidence="1">
    <location>
        <begin position="106"/>
        <end position="327"/>
    </location>
</feature>
<dbReference type="Pfam" id="PF13808">
    <property type="entry name" value="DDE_Tnp_1_assoc"/>
    <property type="match status" value="1"/>
</dbReference>
<organism evidence="3 4">
    <name type="scientific">Bacteroides zoogleoformans</name>
    <dbReference type="NCBI Taxonomy" id="28119"/>
    <lineage>
        <taxon>Bacteria</taxon>
        <taxon>Pseudomonadati</taxon>
        <taxon>Bacteroidota</taxon>
        <taxon>Bacteroidia</taxon>
        <taxon>Bacteroidales</taxon>
        <taxon>Bacteroidaceae</taxon>
        <taxon>Bacteroides</taxon>
    </lineage>
</organism>
<dbReference type="PANTHER" id="PTHR30298">
    <property type="entry name" value="H REPEAT-ASSOCIATED PREDICTED TRANSPOSASE"/>
    <property type="match status" value="1"/>
</dbReference>
<dbReference type="InterPro" id="IPR051698">
    <property type="entry name" value="Transposase_11-like"/>
</dbReference>
<protein>
    <submittedName>
        <fullName evidence="3">ISAs1 family transposase</fullName>
    </submittedName>
</protein>
<proteinExistence type="predicted"/>
<gene>
    <name evidence="3" type="ORF">C4H11_02350</name>
</gene>
<dbReference type="Proteomes" id="UP000238304">
    <property type="component" value="Chromosome"/>
</dbReference>
<dbReference type="InterPro" id="IPR032806">
    <property type="entry name" value="YbfD_N"/>
</dbReference>
<keyword evidence="4" id="KW-1185">Reference proteome</keyword>
<dbReference type="Pfam" id="PF01609">
    <property type="entry name" value="DDE_Tnp_1"/>
    <property type="match status" value="1"/>
</dbReference>
<dbReference type="NCBIfam" id="NF033564">
    <property type="entry name" value="transpos_ISAs1"/>
    <property type="match status" value="1"/>
</dbReference>
<dbReference type="RefSeq" id="WP_106043039.1">
    <property type="nucleotide sequence ID" value="NZ_CP027231.1"/>
</dbReference>
<dbReference type="EMBL" id="CP027231">
    <property type="protein sequence ID" value="AVM53920.1"/>
    <property type="molecule type" value="Genomic_DNA"/>
</dbReference>
<evidence type="ECO:0000313" key="3">
    <source>
        <dbReference type="EMBL" id="AVM53920.1"/>
    </source>
</evidence>
<reference evidence="3 4" key="1">
    <citation type="submission" date="2018-02" db="EMBL/GenBank/DDBJ databases">
        <authorList>
            <person name="Holder M.E."/>
            <person name="Ajami N.J."/>
            <person name="Petrosino J.F."/>
        </authorList>
    </citation>
    <scope>NUCLEOTIDE SEQUENCE [LARGE SCALE GENOMIC DNA]</scope>
    <source>
        <strain evidence="3 4">ATCC 33285</strain>
    </source>
</reference>
<accession>A0ABM6TAJ9</accession>
<evidence type="ECO:0000313" key="4">
    <source>
        <dbReference type="Proteomes" id="UP000238304"/>
    </source>
</evidence>
<sequence length="376" mass="42509">MKHLREFVTSVPEYRRTGKGNFKHKLEDILMLVILGRLSKCITRAEIIGFGKRYLKRFHSMGILLGGLPSEATLCRVFKSIDDEAMACRMSAFVDSFRKELPNKEAEIICVDGKAMRGTVHENGRNPDIVSAYSLNSGITLATDACEKKSNEIKSVPRLVDKIEISGCIVTADAMSFQKSIIDKIREKGGDFVIELKANQKSLRYVLEDKIKTATPSDVYTEGPSLEHGRIELRICRIYRGEGLIADREKWNGRLTVIEMLTSAEKKSGGHCASEQRLYISSLDGTAKQLGLITRQHWSIESMHWDLDYNLRQDSIKRKTGRAARTLDTIQRMMLAILAIWKNKRKKVADKIKGTAEIVRELSLNLTKVLHLLAQK</sequence>
<evidence type="ECO:0000259" key="2">
    <source>
        <dbReference type="Pfam" id="PF13808"/>
    </source>
</evidence>
<dbReference type="PANTHER" id="PTHR30298:SF0">
    <property type="entry name" value="PROTEIN YBFL-RELATED"/>
    <property type="match status" value="1"/>
</dbReference>
<evidence type="ECO:0000259" key="1">
    <source>
        <dbReference type="Pfam" id="PF01609"/>
    </source>
</evidence>
<name>A0ABM6TAJ9_9BACE</name>
<dbReference type="InterPro" id="IPR002559">
    <property type="entry name" value="Transposase_11"/>
</dbReference>